<evidence type="ECO:0000256" key="9">
    <source>
        <dbReference type="ARBA" id="ARBA00022967"/>
    </source>
</evidence>
<evidence type="ECO:0000259" key="19">
    <source>
        <dbReference type="Pfam" id="PF01059"/>
    </source>
</evidence>
<evidence type="ECO:0000256" key="4">
    <source>
        <dbReference type="ARBA" id="ARBA00012944"/>
    </source>
</evidence>
<dbReference type="Pfam" id="PF00361">
    <property type="entry name" value="Proton_antipo_M"/>
    <property type="match status" value="1"/>
</dbReference>
<keyword evidence="12 17" id="KW-0520">NAD</keyword>
<evidence type="ECO:0000256" key="3">
    <source>
        <dbReference type="ARBA" id="ARBA00009025"/>
    </source>
</evidence>
<dbReference type="GO" id="GO:0008137">
    <property type="term" value="F:NADH dehydrogenase (ubiquinone) activity"/>
    <property type="evidence" value="ECO:0007669"/>
    <property type="project" value="UniProtKB-UniRule"/>
</dbReference>
<evidence type="ECO:0000256" key="17">
    <source>
        <dbReference type="RuleBase" id="RU003297"/>
    </source>
</evidence>
<evidence type="ECO:0000256" key="5">
    <source>
        <dbReference type="ARBA" id="ARBA00021006"/>
    </source>
</evidence>
<evidence type="ECO:0000259" key="18">
    <source>
        <dbReference type="Pfam" id="PF00361"/>
    </source>
</evidence>
<evidence type="ECO:0000256" key="14">
    <source>
        <dbReference type="ARBA" id="ARBA00023128"/>
    </source>
</evidence>
<dbReference type="GO" id="GO:0048039">
    <property type="term" value="F:ubiquinone binding"/>
    <property type="evidence" value="ECO:0007669"/>
    <property type="project" value="TreeGrafter"/>
</dbReference>
<feature type="transmembrane region" description="Helical" evidence="17">
    <location>
        <begin position="436"/>
        <end position="455"/>
    </location>
</feature>
<dbReference type="RefSeq" id="YP_009170402.1">
    <property type="nucleotide sequence ID" value="NC_028031.1"/>
</dbReference>
<dbReference type="GO" id="GO:0003954">
    <property type="term" value="F:NADH dehydrogenase activity"/>
    <property type="evidence" value="ECO:0007669"/>
    <property type="project" value="TreeGrafter"/>
</dbReference>
<keyword evidence="11 17" id="KW-1133">Transmembrane helix</keyword>
<keyword evidence="14 17" id="KW-0496">Mitochondrion</keyword>
<dbReference type="EMBL" id="KT277937">
    <property type="protein sequence ID" value="ALE29400.1"/>
    <property type="molecule type" value="Genomic_DNA"/>
</dbReference>
<comment type="function">
    <text evidence="17">Core subunit of the mitochondrial membrane respiratory chain NADH dehydrogenase (Complex I) which catalyzes electron transfer from NADH through the respiratory chain, using ubiquinone as an electron acceptor. Essential for the catalytic activity and assembly of complex I.</text>
</comment>
<comment type="catalytic activity">
    <reaction evidence="16 17">
        <text>a ubiquinone + NADH + 5 H(+)(in) = a ubiquinol + NAD(+) + 4 H(+)(out)</text>
        <dbReference type="Rhea" id="RHEA:29091"/>
        <dbReference type="Rhea" id="RHEA-COMP:9565"/>
        <dbReference type="Rhea" id="RHEA-COMP:9566"/>
        <dbReference type="ChEBI" id="CHEBI:15378"/>
        <dbReference type="ChEBI" id="CHEBI:16389"/>
        <dbReference type="ChEBI" id="CHEBI:17976"/>
        <dbReference type="ChEBI" id="CHEBI:57540"/>
        <dbReference type="ChEBI" id="CHEBI:57945"/>
        <dbReference type="EC" id="7.1.1.2"/>
    </reaction>
</comment>
<evidence type="ECO:0000256" key="10">
    <source>
        <dbReference type="ARBA" id="ARBA00022982"/>
    </source>
</evidence>
<evidence type="ECO:0000256" key="11">
    <source>
        <dbReference type="ARBA" id="ARBA00022989"/>
    </source>
</evidence>
<feature type="transmembrane region" description="Helical" evidence="17">
    <location>
        <begin position="382"/>
        <end position="415"/>
    </location>
</feature>
<feature type="transmembrane region" description="Helical" evidence="17">
    <location>
        <begin position="117"/>
        <end position="137"/>
    </location>
</feature>
<dbReference type="GO" id="GO:0015990">
    <property type="term" value="P:electron transport coupled proton transport"/>
    <property type="evidence" value="ECO:0007669"/>
    <property type="project" value="TreeGrafter"/>
</dbReference>
<keyword evidence="7 17" id="KW-0679">Respiratory chain</keyword>
<keyword evidence="10 17" id="KW-0249">Electron transport</keyword>
<keyword evidence="9" id="KW-1278">Translocase</keyword>
<feature type="transmembrane region" description="Helical" evidence="17">
    <location>
        <begin position="286"/>
        <end position="306"/>
    </location>
</feature>
<dbReference type="Pfam" id="PF01059">
    <property type="entry name" value="Oxidored_q5_N"/>
    <property type="match status" value="1"/>
</dbReference>
<feature type="transmembrane region" description="Helical" evidence="17">
    <location>
        <begin position="94"/>
        <end position="111"/>
    </location>
</feature>
<evidence type="ECO:0000256" key="12">
    <source>
        <dbReference type="ARBA" id="ARBA00023027"/>
    </source>
</evidence>
<evidence type="ECO:0000256" key="16">
    <source>
        <dbReference type="ARBA" id="ARBA00049551"/>
    </source>
</evidence>
<feature type="transmembrane region" description="Helical" evidence="17">
    <location>
        <begin position="21"/>
        <end position="42"/>
    </location>
</feature>
<feature type="transmembrane region" description="Helical" evidence="17">
    <location>
        <begin position="62"/>
        <end position="82"/>
    </location>
</feature>
<evidence type="ECO:0000313" key="20">
    <source>
        <dbReference type="EMBL" id="ALE29400.1"/>
    </source>
</evidence>
<comment type="function">
    <text evidence="1">Core subunit of the mitochondrial membrane respiratory chain NADH dehydrogenase (Complex I) that is believed to belong to the minimal assembly required for catalysis. Complex I functions in the transfer of electrons from NADH to the respiratory chain. The immediate electron acceptor for the enzyme is believed to be ubiquinone.</text>
</comment>
<dbReference type="PANTHER" id="PTHR43507">
    <property type="entry name" value="NADH-UBIQUINONE OXIDOREDUCTASE CHAIN 4"/>
    <property type="match status" value="1"/>
</dbReference>
<evidence type="ECO:0000256" key="1">
    <source>
        <dbReference type="ARBA" id="ARBA00003257"/>
    </source>
</evidence>
<comment type="subcellular location">
    <subcellularLocation>
        <location evidence="2 17">Mitochondrion membrane</location>
        <topology evidence="2 17">Multi-pass membrane protein</topology>
    </subcellularLocation>
</comment>
<dbReference type="InterPro" id="IPR003918">
    <property type="entry name" value="NADH_UbQ_OxRdtase"/>
</dbReference>
<dbReference type="InterPro" id="IPR001750">
    <property type="entry name" value="ND/Mrp_TM"/>
</dbReference>
<feature type="transmembrane region" description="Helical" evidence="17">
    <location>
        <begin position="149"/>
        <end position="168"/>
    </location>
</feature>
<evidence type="ECO:0000256" key="7">
    <source>
        <dbReference type="ARBA" id="ARBA00022660"/>
    </source>
</evidence>
<dbReference type="PRINTS" id="PR01437">
    <property type="entry name" value="NUOXDRDTASE4"/>
</dbReference>
<feature type="transmembrane region" description="Helical" evidence="17">
    <location>
        <begin position="312"/>
        <end position="331"/>
    </location>
</feature>
<evidence type="ECO:0000256" key="6">
    <source>
        <dbReference type="ARBA" id="ARBA00022448"/>
    </source>
</evidence>
<feature type="domain" description="NADH:quinone oxidoreductase/Mrp antiporter transmembrane" evidence="18">
    <location>
        <begin position="113"/>
        <end position="404"/>
    </location>
</feature>
<dbReference type="AlphaFoldDB" id="A0A0U2H5T7"/>
<organism evidence="20">
    <name type="scientific">Amblyrhynchus cristatus</name>
    <name type="common">Galapagos marine iguana</name>
    <dbReference type="NCBI Taxonomy" id="51208"/>
    <lineage>
        <taxon>Eukaryota</taxon>
        <taxon>Metazoa</taxon>
        <taxon>Chordata</taxon>
        <taxon>Craniata</taxon>
        <taxon>Vertebrata</taxon>
        <taxon>Euteleostomi</taxon>
        <taxon>Lepidosauria</taxon>
        <taxon>Squamata</taxon>
        <taxon>Bifurcata</taxon>
        <taxon>Unidentata</taxon>
        <taxon>Episquamata</taxon>
        <taxon>Toxicofera</taxon>
        <taxon>Iguania</taxon>
        <taxon>Iguanidae</taxon>
        <taxon>Iguaninae</taxon>
        <taxon>Amblyrhynchus</taxon>
    </lineage>
</organism>
<dbReference type="InterPro" id="IPR000260">
    <property type="entry name" value="NADH4_N"/>
</dbReference>
<evidence type="ECO:0000256" key="2">
    <source>
        <dbReference type="ARBA" id="ARBA00004225"/>
    </source>
</evidence>
<dbReference type="EC" id="7.1.1.2" evidence="4 17"/>
<gene>
    <name evidence="20" type="primary">ND4</name>
</gene>
<feature type="domain" description="NADH:ubiquinone oxidoreductase chain 4 N-terminal" evidence="19">
    <location>
        <begin position="1"/>
        <end position="110"/>
    </location>
</feature>
<keyword evidence="6 17" id="KW-0813">Transport</keyword>
<dbReference type="NCBIfam" id="TIGR01972">
    <property type="entry name" value="NDH_I_M"/>
    <property type="match status" value="1"/>
</dbReference>
<evidence type="ECO:0000256" key="8">
    <source>
        <dbReference type="ARBA" id="ARBA00022692"/>
    </source>
</evidence>
<dbReference type="InterPro" id="IPR010227">
    <property type="entry name" value="NADH_Q_OxRdtase_chainM/4"/>
</dbReference>
<accession>A0A0U2H5T7</accession>
<dbReference type="GO" id="GO:0042773">
    <property type="term" value="P:ATP synthesis coupled electron transport"/>
    <property type="evidence" value="ECO:0007669"/>
    <property type="project" value="InterPro"/>
</dbReference>
<feature type="transmembrane region" description="Helical" evidence="17">
    <location>
        <begin position="229"/>
        <end position="252"/>
    </location>
</feature>
<feature type="transmembrane region" description="Helical" evidence="17">
    <location>
        <begin position="195"/>
        <end position="217"/>
    </location>
</feature>
<proteinExistence type="inferred from homology"/>
<keyword evidence="8 17" id="KW-0812">Transmembrane</keyword>
<dbReference type="GeneID" id="26044158"/>
<dbReference type="CTD" id="4538"/>
<name>A0A0U2H5T7_AMBCR</name>
<feature type="transmembrane region" description="Helical" evidence="17">
    <location>
        <begin position="343"/>
        <end position="362"/>
    </location>
</feature>
<comment type="similarity">
    <text evidence="3 17">Belongs to the complex I subunit 4 family.</text>
</comment>
<sequence>MLKILLPTILLAPTTLMTKPSHMFNTFITYSTTTALLSLAWLKPTLTSETTFSNQWLAVDPISAPLLTLSCWLLPLMALASQNHLQLEPLHRKRAFLITLSLLQTFLILTFSSTSLMLFYIMFEATLIPTLIIITRWGNQAERLSAGTYFLFYTLASSLPLLIAILYLNTKTHHTSIILLQLIQPQLSNTWSNTMLWTAFLMAFMVKMPLYGLHLWLPKAHVEAPIAGSMVLAAILLKLGGYGIIRITLTLSPMTYKLYYPFMILALWGIVMTSSICMRQTDLKSLIAYSSVSHMGLVITACLIQTPWSITGAMILMIAHGLTSSMLFCLANTNYERTHTRTLILARGFQIILPLMTSWWLLANLTNMALPPTVNLMGELTIISALFNWSPLTIILTGLGTLITAIYSLHMFLMTQRNKLPLHITTASPTHTREHLIMALHMLPLTLLIMNPTIISSTFA</sequence>
<evidence type="ECO:0000256" key="13">
    <source>
        <dbReference type="ARBA" id="ARBA00023075"/>
    </source>
</evidence>
<dbReference type="GO" id="GO:0031966">
    <property type="term" value="C:mitochondrial membrane"/>
    <property type="evidence" value="ECO:0007669"/>
    <property type="project" value="UniProtKB-SubCell"/>
</dbReference>
<protein>
    <recommendedName>
        <fullName evidence="5 17">NADH-ubiquinone oxidoreductase chain 4</fullName>
        <ecNumber evidence="4 17">7.1.1.2</ecNumber>
    </recommendedName>
</protein>
<geneLocation type="mitochondrion" evidence="20"/>
<keyword evidence="15 17" id="KW-0472">Membrane</keyword>
<reference evidence="20" key="1">
    <citation type="journal article" date="2015" name="Mitochondrial DNA">
        <title>The complete mitochondrial genomes of the Galapagos iguanas, Amblyrhynchus cristatus and Conolophus subcristatus.</title>
        <authorList>
            <person name="MacLeod A."/>
            <person name="Irisarri I."/>
            <person name="Vences M."/>
            <person name="Steinfartz S."/>
        </authorList>
    </citation>
    <scope>NUCLEOTIDE SEQUENCE</scope>
</reference>
<feature type="transmembrane region" description="Helical" evidence="17">
    <location>
        <begin position="258"/>
        <end position="277"/>
    </location>
</feature>
<evidence type="ECO:0000256" key="15">
    <source>
        <dbReference type="ARBA" id="ARBA00023136"/>
    </source>
</evidence>
<keyword evidence="13 17" id="KW-0830">Ubiquinone</keyword>
<dbReference type="PANTHER" id="PTHR43507:SF20">
    <property type="entry name" value="NADH-UBIQUINONE OXIDOREDUCTASE CHAIN 4"/>
    <property type="match status" value="1"/>
</dbReference>